<gene>
    <name evidence="4" type="ORF">FVE85_2400</name>
</gene>
<name>A0A5J4YYP7_PORPP</name>
<dbReference type="GO" id="GO:0003676">
    <property type="term" value="F:nucleic acid binding"/>
    <property type="evidence" value="ECO:0007669"/>
    <property type="project" value="InterPro"/>
</dbReference>
<feature type="region of interest" description="Disordered" evidence="2">
    <location>
        <begin position="53"/>
        <end position="78"/>
    </location>
</feature>
<dbReference type="Proteomes" id="UP000324585">
    <property type="component" value="Unassembled WGS sequence"/>
</dbReference>
<evidence type="ECO:0000256" key="1">
    <source>
        <dbReference type="PROSITE-ProRule" id="PRU00047"/>
    </source>
</evidence>
<sequence>MEPGDGASGVAGGAGGATGEAHRAVTAEMFQELAEAVRSLAGRLAERQGMELPATASPAAGAGDTSTNTPSPESTFESAVSVVPTQVVRLNLDRAKMWREEFTGLQVSEEGDPNFPMVKARVLQLLANTPPVGLHRQSQARDWLSYAFAEHAKRYLWQLCKRYTDKSAVEILAFMEERFYNTVHATDMKIRWESIKMGDREGVKSFATRVSDLSTCQVPSPEDKDIKIRFLSGLPPALQDWSLLVSASFAEAVTVVTKAAQRNARQRGVRVLDEVQKPRSSTMAAALHGAPATEYLPPTAQGGCNVTGQGQHQIVCWTCHQPGHTKRQCPLRESKNETGGPQ</sequence>
<dbReference type="InterPro" id="IPR036875">
    <property type="entry name" value="Znf_CCHC_sf"/>
</dbReference>
<evidence type="ECO:0000313" key="4">
    <source>
        <dbReference type="EMBL" id="KAA8496245.1"/>
    </source>
</evidence>
<keyword evidence="5" id="KW-1185">Reference proteome</keyword>
<evidence type="ECO:0000256" key="2">
    <source>
        <dbReference type="SAM" id="MobiDB-lite"/>
    </source>
</evidence>
<reference evidence="5" key="1">
    <citation type="journal article" date="2019" name="Nat. Commun.">
        <title>Expansion of phycobilisome linker gene families in mesophilic red algae.</title>
        <authorList>
            <person name="Lee J."/>
            <person name="Kim D."/>
            <person name="Bhattacharya D."/>
            <person name="Yoon H.S."/>
        </authorList>
    </citation>
    <scope>NUCLEOTIDE SEQUENCE [LARGE SCALE GENOMIC DNA]</scope>
    <source>
        <strain evidence="5">CCMP 1328</strain>
    </source>
</reference>
<accession>A0A5J4YYP7</accession>
<keyword evidence="1" id="KW-0863">Zinc-finger</keyword>
<protein>
    <recommendedName>
        <fullName evidence="3">CCHC-type domain-containing protein</fullName>
    </recommendedName>
</protein>
<feature type="domain" description="CCHC-type" evidence="3">
    <location>
        <begin position="316"/>
        <end position="330"/>
    </location>
</feature>
<feature type="region of interest" description="Disordered" evidence="2">
    <location>
        <begin position="323"/>
        <end position="342"/>
    </location>
</feature>
<evidence type="ECO:0000313" key="5">
    <source>
        <dbReference type="Proteomes" id="UP000324585"/>
    </source>
</evidence>
<proteinExistence type="predicted"/>
<dbReference type="SMART" id="SM00343">
    <property type="entry name" value="ZnF_C2HC"/>
    <property type="match status" value="1"/>
</dbReference>
<keyword evidence="1" id="KW-0862">Zinc</keyword>
<dbReference type="GO" id="GO:0008270">
    <property type="term" value="F:zinc ion binding"/>
    <property type="evidence" value="ECO:0007669"/>
    <property type="project" value="UniProtKB-KW"/>
</dbReference>
<comment type="caution">
    <text evidence="4">The sequence shown here is derived from an EMBL/GenBank/DDBJ whole genome shotgun (WGS) entry which is preliminary data.</text>
</comment>
<keyword evidence="1" id="KW-0479">Metal-binding</keyword>
<organism evidence="4 5">
    <name type="scientific">Porphyridium purpureum</name>
    <name type="common">Red alga</name>
    <name type="synonym">Porphyridium cruentum</name>
    <dbReference type="NCBI Taxonomy" id="35688"/>
    <lineage>
        <taxon>Eukaryota</taxon>
        <taxon>Rhodophyta</taxon>
        <taxon>Bangiophyceae</taxon>
        <taxon>Porphyridiales</taxon>
        <taxon>Porphyridiaceae</taxon>
        <taxon>Porphyridium</taxon>
    </lineage>
</organism>
<dbReference type="SUPFAM" id="SSF57756">
    <property type="entry name" value="Retrovirus zinc finger-like domains"/>
    <property type="match status" value="1"/>
</dbReference>
<dbReference type="EMBL" id="VRMN01000003">
    <property type="protein sequence ID" value="KAA8496245.1"/>
    <property type="molecule type" value="Genomic_DNA"/>
</dbReference>
<dbReference type="InterPro" id="IPR001878">
    <property type="entry name" value="Znf_CCHC"/>
</dbReference>
<evidence type="ECO:0000259" key="3">
    <source>
        <dbReference type="PROSITE" id="PS50158"/>
    </source>
</evidence>
<dbReference type="PROSITE" id="PS50158">
    <property type="entry name" value="ZF_CCHC"/>
    <property type="match status" value="1"/>
</dbReference>
<feature type="compositionally biased region" description="Polar residues" evidence="2">
    <location>
        <begin position="64"/>
        <end position="78"/>
    </location>
</feature>
<dbReference type="AlphaFoldDB" id="A0A5J4YYP7"/>